<dbReference type="InterPro" id="IPR013111">
    <property type="entry name" value="EGF_extracell"/>
</dbReference>
<dbReference type="CDD" id="cd02440">
    <property type="entry name" value="AdoMet_MTases"/>
    <property type="match status" value="1"/>
</dbReference>
<evidence type="ECO:0000313" key="10">
    <source>
        <dbReference type="Proteomes" id="UP000799770"/>
    </source>
</evidence>
<dbReference type="InterPro" id="IPR016461">
    <property type="entry name" value="COMT-like"/>
</dbReference>
<dbReference type="InterPro" id="IPR000742">
    <property type="entry name" value="EGF"/>
</dbReference>
<dbReference type="Proteomes" id="UP000799770">
    <property type="component" value="Unassembled WGS sequence"/>
</dbReference>
<evidence type="ECO:0000259" key="8">
    <source>
        <dbReference type="PROSITE" id="PS51662"/>
    </source>
</evidence>
<dbReference type="Pfam" id="PF00891">
    <property type="entry name" value="Methyltransf_2"/>
    <property type="match status" value="1"/>
</dbReference>
<dbReference type="PROSITE" id="PS01186">
    <property type="entry name" value="EGF_2"/>
    <property type="match status" value="1"/>
</dbReference>
<dbReference type="PROSITE" id="PS51683">
    <property type="entry name" value="SAM_OMT_II"/>
    <property type="match status" value="1"/>
</dbReference>
<feature type="domain" description="BPP" evidence="8">
    <location>
        <begin position="370"/>
        <end position="706"/>
    </location>
</feature>
<evidence type="ECO:0000256" key="2">
    <source>
        <dbReference type="ARBA" id="ARBA00022679"/>
    </source>
</evidence>
<dbReference type="Gene3D" id="2.10.25.10">
    <property type="entry name" value="Laminin"/>
    <property type="match status" value="1"/>
</dbReference>
<keyword evidence="5" id="KW-0245">EGF-like domain</keyword>
<dbReference type="PROSITE" id="PS00022">
    <property type="entry name" value="EGF_1"/>
    <property type="match status" value="1"/>
</dbReference>
<accession>A0A6A5Z2I1</accession>
<protein>
    <submittedName>
        <fullName evidence="9">Uncharacterized protein</fullName>
    </submittedName>
</protein>
<dbReference type="Pfam" id="PF02333">
    <property type="entry name" value="Phytase"/>
    <property type="match status" value="1"/>
</dbReference>
<feature type="signal peptide" evidence="6">
    <location>
        <begin position="1"/>
        <end position="20"/>
    </location>
</feature>
<keyword evidence="1" id="KW-0489">Methyltransferase</keyword>
<name>A0A6A5Z2I1_9PLEO</name>
<dbReference type="Gene3D" id="2.120.10.30">
    <property type="entry name" value="TolB, C-terminal domain"/>
    <property type="match status" value="2"/>
</dbReference>
<dbReference type="SUPFAM" id="SSF46785">
    <property type="entry name" value="Winged helix' DNA-binding domain"/>
    <property type="match status" value="1"/>
</dbReference>
<dbReference type="PANTHER" id="PTHR43712">
    <property type="entry name" value="PUTATIVE (AFU_ORTHOLOGUE AFUA_4G14580)-RELATED"/>
    <property type="match status" value="1"/>
</dbReference>
<keyword evidence="3" id="KW-0949">S-adenosyl-L-methionine</keyword>
<keyword evidence="6" id="KW-0732">Signal</keyword>
<proteinExistence type="predicted"/>
<gene>
    <name evidence="9" type="ORF">BDV96DRAFT_601098</name>
</gene>
<organism evidence="9 10">
    <name type="scientific">Lophiotrema nucula</name>
    <dbReference type="NCBI Taxonomy" id="690887"/>
    <lineage>
        <taxon>Eukaryota</taxon>
        <taxon>Fungi</taxon>
        <taxon>Dikarya</taxon>
        <taxon>Ascomycota</taxon>
        <taxon>Pezizomycotina</taxon>
        <taxon>Dothideomycetes</taxon>
        <taxon>Pleosporomycetidae</taxon>
        <taxon>Pleosporales</taxon>
        <taxon>Lophiotremataceae</taxon>
        <taxon>Lophiotrema</taxon>
    </lineage>
</organism>
<feature type="disulfide bond" evidence="5">
    <location>
        <begin position="348"/>
        <end position="358"/>
    </location>
</feature>
<dbReference type="AlphaFoldDB" id="A0A6A5Z2I1"/>
<evidence type="ECO:0000259" key="7">
    <source>
        <dbReference type="PROSITE" id="PS50026"/>
    </source>
</evidence>
<dbReference type="GO" id="GO:0008171">
    <property type="term" value="F:O-methyltransferase activity"/>
    <property type="evidence" value="ECO:0007669"/>
    <property type="project" value="InterPro"/>
</dbReference>
<dbReference type="InterPro" id="IPR011042">
    <property type="entry name" value="6-blade_b-propeller_TolB-like"/>
</dbReference>
<evidence type="ECO:0000256" key="4">
    <source>
        <dbReference type="ARBA" id="ARBA00023157"/>
    </source>
</evidence>
<dbReference type="SUPFAM" id="SSF50956">
    <property type="entry name" value="Thermostable phytase (3-phytase)"/>
    <property type="match status" value="2"/>
</dbReference>
<keyword evidence="10" id="KW-1185">Reference proteome</keyword>
<dbReference type="PANTHER" id="PTHR43712:SF5">
    <property type="entry name" value="O-METHYLTRANSFERASE ASQN-RELATED"/>
    <property type="match status" value="1"/>
</dbReference>
<keyword evidence="4 5" id="KW-1015">Disulfide bond</keyword>
<comment type="caution">
    <text evidence="5">Lacks conserved residue(s) required for the propagation of feature annotation.</text>
</comment>
<dbReference type="EMBL" id="ML977327">
    <property type="protein sequence ID" value="KAF2113610.1"/>
    <property type="molecule type" value="Genomic_DNA"/>
</dbReference>
<dbReference type="InterPro" id="IPR029063">
    <property type="entry name" value="SAM-dependent_MTases_sf"/>
</dbReference>
<evidence type="ECO:0000256" key="1">
    <source>
        <dbReference type="ARBA" id="ARBA00022603"/>
    </source>
</evidence>
<feature type="domain" description="EGF-like" evidence="7">
    <location>
        <begin position="344"/>
        <end position="376"/>
    </location>
</feature>
<sequence length="1044" mass="112798">MGSFLRTVVLALASITFVISRDANITLVPASTSFESDNTAFYYSPSSQLLVNDGSAADGGFRIFDAQNSPATEKGHLKTGRSKVATPVYDIGGKDVFVTIAAPDSTMRVFDARTATEFKGVSKKVLGDWSTLCVWRYLDSGESYLFMFGKKKVVQLLVRKYKGDIEIQEVQTFPIPIEGETCAVARNGLVYFSAEDQPLYSFQASESTKAPSIATKSEDIEVAGLAVYHSASDDYLFVAHDDQIDVYDDDLKQKGTIALSDQHSRFPSGAIALAFEGANSSGVATGSLEDVLSPLGIESNLKYSPEGWSYNNHSNTISRDCSYTGFFNGGSCDCFAGFTGQDCSKITCRNECSGHGSCMGANVCKCEDGWEGPDCSFVAVKAKYETDANGGDGDDPAIWIHPTDAGQSKIITTTKSEEGAGFAVFDLEGNLIQHQNAEEPNNVDVIQGFVAGNRSIDLIFAACRGDNTICLFEINSTGLLTPIAGGVQPTLQDYEVYGSCTYTSLKTNKTFLFVNNKDAEYLQYKLSYTNSSLQTTLVRNFTGGSGGQVEGCVADDAAGFLFLGEESEGIWRYDAEPDGSPTGFQIAKAGDGKLAADVEGITLVTAEAGPDGYLMVSSQGESKYVVYERAPPHAYVLTFTIVDNDEDGIDHVSNTDGITAVANALNSDFPGGLFATHDDANELPDGGTAEQASFKLLSLFNAWSSVQAVEAFGIAKSFPPGETSTFEAIARACSLSESDVRRILRHAMAQYIFREPSPGAVEHTAASKALAEIPALASCVGFLANEMWPASTRLSDALRKWPGSEEPNETGFAIAYDSGLPMFDFVGRDPARAKRMAGAMSFMHSGPGYLMRHVIDHFNWGDATQGLLVDVGGGQGTIAAEIARALPNIRCIVQDLPNVVEEAKVPDDLRERERLSFMAHDFFVEQPVKGADIYYLRWILHDWSEKYAIKILQNLIPALKPGARVLVSELCLPPSTGLSPYKQRSARTFDLGMKAIQNAKERDAEDWAHLFQAADPRFKLHEIIKPPEATLSIICASWAGESAV</sequence>
<dbReference type="SUPFAM" id="SSF53335">
    <property type="entry name" value="S-adenosyl-L-methionine-dependent methyltransferases"/>
    <property type="match status" value="1"/>
</dbReference>
<dbReference type="Pfam" id="PF07974">
    <property type="entry name" value="EGF_2"/>
    <property type="match status" value="1"/>
</dbReference>
<dbReference type="InterPro" id="IPR003431">
    <property type="entry name" value="B-propeller_Phytase"/>
</dbReference>
<dbReference type="InterPro" id="IPR001077">
    <property type="entry name" value="COMT_C"/>
</dbReference>
<reference evidence="9" key="1">
    <citation type="journal article" date="2020" name="Stud. Mycol.">
        <title>101 Dothideomycetes genomes: a test case for predicting lifestyles and emergence of pathogens.</title>
        <authorList>
            <person name="Haridas S."/>
            <person name="Albert R."/>
            <person name="Binder M."/>
            <person name="Bloem J."/>
            <person name="Labutti K."/>
            <person name="Salamov A."/>
            <person name="Andreopoulos B."/>
            <person name="Baker S."/>
            <person name="Barry K."/>
            <person name="Bills G."/>
            <person name="Bluhm B."/>
            <person name="Cannon C."/>
            <person name="Castanera R."/>
            <person name="Culley D."/>
            <person name="Daum C."/>
            <person name="Ezra D."/>
            <person name="Gonzalez J."/>
            <person name="Henrissat B."/>
            <person name="Kuo A."/>
            <person name="Liang C."/>
            <person name="Lipzen A."/>
            <person name="Lutzoni F."/>
            <person name="Magnuson J."/>
            <person name="Mondo S."/>
            <person name="Nolan M."/>
            <person name="Ohm R."/>
            <person name="Pangilinan J."/>
            <person name="Park H.-J."/>
            <person name="Ramirez L."/>
            <person name="Alfaro M."/>
            <person name="Sun H."/>
            <person name="Tritt A."/>
            <person name="Yoshinaga Y."/>
            <person name="Zwiers L.-H."/>
            <person name="Turgeon B."/>
            <person name="Goodwin S."/>
            <person name="Spatafora J."/>
            <person name="Crous P."/>
            <person name="Grigoriev I."/>
        </authorList>
    </citation>
    <scope>NUCLEOTIDE SEQUENCE</scope>
    <source>
        <strain evidence="9">CBS 627.86</strain>
    </source>
</reference>
<dbReference type="PROSITE" id="PS50026">
    <property type="entry name" value="EGF_3"/>
    <property type="match status" value="1"/>
</dbReference>
<evidence type="ECO:0000313" key="9">
    <source>
        <dbReference type="EMBL" id="KAF2113610.1"/>
    </source>
</evidence>
<feature type="domain" description="BPP" evidence="8">
    <location>
        <begin position="11"/>
        <end position="301"/>
    </location>
</feature>
<dbReference type="GO" id="GO:0032259">
    <property type="term" value="P:methylation"/>
    <property type="evidence" value="ECO:0007669"/>
    <property type="project" value="UniProtKB-KW"/>
</dbReference>
<evidence type="ECO:0000256" key="6">
    <source>
        <dbReference type="SAM" id="SignalP"/>
    </source>
</evidence>
<evidence type="ECO:0000256" key="3">
    <source>
        <dbReference type="ARBA" id="ARBA00022691"/>
    </source>
</evidence>
<dbReference type="PROSITE" id="PS51662">
    <property type="entry name" value="BP_PHYTASE"/>
    <property type="match status" value="2"/>
</dbReference>
<dbReference type="OrthoDB" id="10045365at2759"/>
<dbReference type="InterPro" id="IPR036390">
    <property type="entry name" value="WH_DNA-bd_sf"/>
</dbReference>
<keyword evidence="2" id="KW-0808">Transferase</keyword>
<feature type="disulfide bond" evidence="5">
    <location>
        <begin position="366"/>
        <end position="375"/>
    </location>
</feature>
<evidence type="ECO:0000256" key="5">
    <source>
        <dbReference type="PROSITE-ProRule" id="PRU00076"/>
    </source>
</evidence>
<dbReference type="GO" id="GO:0016158">
    <property type="term" value="F:inositol hexakisphosphate 3-phosphatase activity"/>
    <property type="evidence" value="ECO:0007669"/>
    <property type="project" value="InterPro"/>
</dbReference>
<dbReference type="Gene3D" id="3.40.50.150">
    <property type="entry name" value="Vaccinia Virus protein VP39"/>
    <property type="match status" value="1"/>
</dbReference>
<feature type="chain" id="PRO_5025403330" evidence="6">
    <location>
        <begin position="21"/>
        <end position="1044"/>
    </location>
</feature>